<dbReference type="RefSeq" id="WP_058466124.1">
    <property type="nucleotide sequence ID" value="NZ_CAAAHQ010000028.1"/>
</dbReference>
<organism evidence="2 4">
    <name type="scientific">Legionella cincinnatiensis</name>
    <dbReference type="NCBI Taxonomy" id="28085"/>
    <lineage>
        <taxon>Bacteria</taxon>
        <taxon>Pseudomonadati</taxon>
        <taxon>Pseudomonadota</taxon>
        <taxon>Gammaproteobacteria</taxon>
        <taxon>Legionellales</taxon>
        <taxon>Legionellaceae</taxon>
        <taxon>Legionella</taxon>
    </lineage>
</organism>
<name>A0A378IJ54_9GAMM</name>
<evidence type="ECO:0000313" key="1">
    <source>
        <dbReference type="EMBL" id="KTC81945.1"/>
    </source>
</evidence>
<proteinExistence type="predicted"/>
<reference evidence="2 4" key="2">
    <citation type="submission" date="2018-06" db="EMBL/GenBank/DDBJ databases">
        <authorList>
            <consortium name="Pathogen Informatics"/>
            <person name="Doyle S."/>
        </authorList>
    </citation>
    <scope>NUCLEOTIDE SEQUENCE [LARGE SCALE GENOMIC DNA]</scope>
    <source>
        <strain evidence="2 4">NCTC12438</strain>
    </source>
</reference>
<dbReference type="Proteomes" id="UP000255316">
    <property type="component" value="Unassembled WGS sequence"/>
</dbReference>
<gene>
    <name evidence="1" type="ORF">Lcin_3015</name>
    <name evidence="2" type="ORF">NCTC12438_01329</name>
</gene>
<dbReference type="Proteomes" id="UP000054854">
    <property type="component" value="Unassembled WGS sequence"/>
</dbReference>
<dbReference type="AlphaFoldDB" id="A0A378IJ54"/>
<reference evidence="1 3" key="1">
    <citation type="submission" date="2015-11" db="EMBL/GenBank/DDBJ databases">
        <title>Genomic analysis of 38 Legionella species identifies large and diverse effector repertoires.</title>
        <authorList>
            <person name="Burstein D."/>
            <person name="Amaro F."/>
            <person name="Zusman T."/>
            <person name="Lifshitz Z."/>
            <person name="Cohen O."/>
            <person name="Gilbert J.A."/>
            <person name="Pupko T."/>
            <person name="Shuman H.A."/>
            <person name="Segal G."/>
        </authorList>
    </citation>
    <scope>NUCLEOTIDE SEQUENCE [LARGE SCALE GENOMIC DNA]</scope>
    <source>
        <strain evidence="1 3">CDC#72-OH-14</strain>
    </source>
</reference>
<sequence length="64" mass="7241">MKAKYTANAYCNEEKIATEAGDDVDKPYAWMVLQANGNFGDVHGEIIDNKTHEVVKTFQKTYLD</sequence>
<accession>A0A378IJ54</accession>
<protein>
    <submittedName>
        <fullName evidence="2">Uncharacterized protein</fullName>
    </submittedName>
</protein>
<evidence type="ECO:0000313" key="3">
    <source>
        <dbReference type="Proteomes" id="UP000054854"/>
    </source>
</evidence>
<keyword evidence="3" id="KW-1185">Reference proteome</keyword>
<dbReference type="OrthoDB" id="5643781at2"/>
<evidence type="ECO:0000313" key="2">
    <source>
        <dbReference type="EMBL" id="STX34725.1"/>
    </source>
</evidence>
<dbReference type="EMBL" id="LNXX01000047">
    <property type="protein sequence ID" value="KTC81945.1"/>
    <property type="molecule type" value="Genomic_DNA"/>
</dbReference>
<dbReference type="EMBL" id="UGNX01000001">
    <property type="protein sequence ID" value="STX34725.1"/>
    <property type="molecule type" value="Genomic_DNA"/>
</dbReference>
<evidence type="ECO:0000313" key="4">
    <source>
        <dbReference type="Proteomes" id="UP000255316"/>
    </source>
</evidence>